<name>A0A8E0I8Y9_LACPA</name>
<evidence type="ECO:0000313" key="2">
    <source>
        <dbReference type="Proteomes" id="UP000014257"/>
    </source>
</evidence>
<evidence type="ECO:0000313" key="1">
    <source>
        <dbReference type="EMBL" id="EPC24671.1"/>
    </source>
</evidence>
<reference evidence="1 2" key="1">
    <citation type="journal article" date="2013" name="PLoS ONE">
        <title>Lactobacillus paracasei comparative genomics: towards species pan-genome definition and exploitation of diversity.</title>
        <authorList>
            <person name="Smokvina T."/>
            <person name="Wels M."/>
            <person name="Polka J."/>
            <person name="Chervaux C."/>
            <person name="Brisse S."/>
            <person name="Boekhorst J."/>
            <person name="van Hylckama Vlieg J.E."/>
            <person name="Siezen R.J."/>
        </authorList>
    </citation>
    <scope>NUCLEOTIDE SEQUENCE [LARGE SCALE GENOMIC DNA]</scope>
    <source>
        <strain evidence="1 2">Lpp22</strain>
    </source>
</reference>
<dbReference type="AlphaFoldDB" id="A0A8E0I8Y9"/>
<comment type="caution">
    <text evidence="1">The sequence shown here is derived from an EMBL/GenBank/DDBJ whole genome shotgun (WGS) entry which is preliminary data.</text>
</comment>
<sequence length="37" mass="3808">MQALSSGLSNLNAQIATLAHKALKLASDGTITVKQVN</sequence>
<gene>
    <name evidence="1" type="ORF">Lpp22_2104</name>
</gene>
<protein>
    <submittedName>
        <fullName evidence="1">Uncharacterized protein</fullName>
    </submittedName>
</protein>
<accession>A0A8E0I8Y9</accession>
<organism evidence="1 2">
    <name type="scientific">Lacticaseibacillus paracasei subsp. paracasei Lpp22</name>
    <dbReference type="NCBI Taxonomy" id="1256221"/>
    <lineage>
        <taxon>Bacteria</taxon>
        <taxon>Bacillati</taxon>
        <taxon>Bacillota</taxon>
        <taxon>Bacilli</taxon>
        <taxon>Lactobacillales</taxon>
        <taxon>Lactobacillaceae</taxon>
        <taxon>Lacticaseibacillus</taxon>
    </lineage>
</organism>
<proteinExistence type="predicted"/>
<dbReference type="EMBL" id="ANMI01000201">
    <property type="protein sequence ID" value="EPC24671.1"/>
    <property type="molecule type" value="Genomic_DNA"/>
</dbReference>
<dbReference type="Proteomes" id="UP000014257">
    <property type="component" value="Unassembled WGS sequence"/>
</dbReference>